<dbReference type="PANTHER" id="PTHR16223:SF49">
    <property type="entry name" value="TRANSCRIPTION FACTOR BHLH52-RELATED"/>
    <property type="match status" value="1"/>
</dbReference>
<evidence type="ECO:0000313" key="8">
    <source>
        <dbReference type="Proteomes" id="UP000323000"/>
    </source>
</evidence>
<dbReference type="InterPro" id="IPR045239">
    <property type="entry name" value="bHLH95_bHLH"/>
</dbReference>
<evidence type="ECO:0000256" key="1">
    <source>
        <dbReference type="ARBA" id="ARBA00004123"/>
    </source>
</evidence>
<dbReference type="SUPFAM" id="SSF47459">
    <property type="entry name" value="HLH, helix-loop-helix DNA-binding domain"/>
    <property type="match status" value="1"/>
</dbReference>
<reference evidence="8" key="1">
    <citation type="journal article" date="2019" name="Gigascience">
        <title>De novo genome assembly of the endangered Acer yangbiense, a plant species with extremely small populations endemic to Yunnan Province, China.</title>
        <authorList>
            <person name="Yang J."/>
            <person name="Wariss H.M."/>
            <person name="Tao L."/>
            <person name="Zhang R."/>
            <person name="Yun Q."/>
            <person name="Hollingsworth P."/>
            <person name="Dao Z."/>
            <person name="Luo G."/>
            <person name="Guo H."/>
            <person name="Ma Y."/>
            <person name="Sun W."/>
        </authorList>
    </citation>
    <scope>NUCLEOTIDE SEQUENCE [LARGE SCALE GENOMIC DNA]</scope>
    <source>
        <strain evidence="8">cv. Malutang</strain>
    </source>
</reference>
<protein>
    <recommendedName>
        <fullName evidence="6">BHLH domain-containing protein</fullName>
    </recommendedName>
</protein>
<keyword evidence="2" id="KW-0805">Transcription regulation</keyword>
<dbReference type="SMART" id="SM00353">
    <property type="entry name" value="HLH"/>
    <property type="match status" value="1"/>
</dbReference>
<accession>A0A5C7IQ33</accession>
<evidence type="ECO:0000256" key="2">
    <source>
        <dbReference type="ARBA" id="ARBA00023015"/>
    </source>
</evidence>
<feature type="domain" description="BHLH" evidence="6">
    <location>
        <begin position="168"/>
        <end position="217"/>
    </location>
</feature>
<organism evidence="7 8">
    <name type="scientific">Acer yangbiense</name>
    <dbReference type="NCBI Taxonomy" id="1000413"/>
    <lineage>
        <taxon>Eukaryota</taxon>
        <taxon>Viridiplantae</taxon>
        <taxon>Streptophyta</taxon>
        <taxon>Embryophyta</taxon>
        <taxon>Tracheophyta</taxon>
        <taxon>Spermatophyta</taxon>
        <taxon>Magnoliopsida</taxon>
        <taxon>eudicotyledons</taxon>
        <taxon>Gunneridae</taxon>
        <taxon>Pentapetalae</taxon>
        <taxon>rosids</taxon>
        <taxon>malvids</taxon>
        <taxon>Sapindales</taxon>
        <taxon>Sapindaceae</taxon>
        <taxon>Hippocastanoideae</taxon>
        <taxon>Acereae</taxon>
        <taxon>Acer</taxon>
    </lineage>
</organism>
<dbReference type="PROSITE" id="PS50888">
    <property type="entry name" value="BHLH"/>
    <property type="match status" value="1"/>
</dbReference>
<dbReference type="EMBL" id="VAHF01000002">
    <property type="protein sequence ID" value="TXG70482.1"/>
    <property type="molecule type" value="Genomic_DNA"/>
</dbReference>
<dbReference type="Proteomes" id="UP000323000">
    <property type="component" value="Chromosome 2"/>
</dbReference>
<proteinExistence type="predicted"/>
<evidence type="ECO:0000259" key="6">
    <source>
        <dbReference type="PROSITE" id="PS50888"/>
    </source>
</evidence>
<name>A0A5C7IQ33_9ROSI</name>
<dbReference type="InterPro" id="IPR045843">
    <property type="entry name" value="IND-like"/>
</dbReference>
<comment type="caution">
    <text evidence="7">The sequence shown here is derived from an EMBL/GenBank/DDBJ whole genome shotgun (WGS) entry which is preliminary data.</text>
</comment>
<dbReference type="GO" id="GO:0046983">
    <property type="term" value="F:protein dimerization activity"/>
    <property type="evidence" value="ECO:0007669"/>
    <property type="project" value="InterPro"/>
</dbReference>
<dbReference type="GO" id="GO:0005634">
    <property type="term" value="C:nucleus"/>
    <property type="evidence" value="ECO:0007669"/>
    <property type="project" value="UniProtKB-SubCell"/>
</dbReference>
<dbReference type="Gene3D" id="4.10.280.10">
    <property type="entry name" value="Helix-loop-helix DNA-binding domain"/>
    <property type="match status" value="1"/>
</dbReference>
<keyword evidence="8" id="KW-1185">Reference proteome</keyword>
<comment type="subcellular location">
    <subcellularLocation>
        <location evidence="1">Nucleus</location>
    </subcellularLocation>
</comment>
<dbReference type="AlphaFoldDB" id="A0A5C7IQ33"/>
<evidence type="ECO:0000256" key="3">
    <source>
        <dbReference type="ARBA" id="ARBA00023125"/>
    </source>
</evidence>
<keyword evidence="5" id="KW-0539">Nucleus</keyword>
<dbReference type="CDD" id="cd11393">
    <property type="entry name" value="bHLH_AtbHLH_like"/>
    <property type="match status" value="1"/>
</dbReference>
<dbReference type="PANTHER" id="PTHR16223">
    <property type="entry name" value="TRANSCRIPTION FACTOR BHLH83-RELATED"/>
    <property type="match status" value="1"/>
</dbReference>
<gene>
    <name evidence="7" type="ORF">EZV62_005417</name>
</gene>
<dbReference type="OrthoDB" id="1921534at2759"/>
<dbReference type="InterPro" id="IPR011598">
    <property type="entry name" value="bHLH_dom"/>
</dbReference>
<evidence type="ECO:0000313" key="7">
    <source>
        <dbReference type="EMBL" id="TXG70482.1"/>
    </source>
</evidence>
<keyword evidence="4" id="KW-0804">Transcription</keyword>
<keyword evidence="3" id="KW-0238">DNA-binding</keyword>
<evidence type="ECO:0000256" key="4">
    <source>
        <dbReference type="ARBA" id="ARBA00023163"/>
    </source>
</evidence>
<dbReference type="Pfam" id="PF00010">
    <property type="entry name" value="HLH"/>
    <property type="match status" value="1"/>
</dbReference>
<dbReference type="GO" id="GO:0000981">
    <property type="term" value="F:DNA-binding transcription factor activity, RNA polymerase II-specific"/>
    <property type="evidence" value="ECO:0007669"/>
    <property type="project" value="TreeGrafter"/>
</dbReference>
<evidence type="ECO:0000256" key="5">
    <source>
        <dbReference type="ARBA" id="ARBA00023242"/>
    </source>
</evidence>
<dbReference type="GO" id="GO:0000978">
    <property type="term" value="F:RNA polymerase II cis-regulatory region sequence-specific DNA binding"/>
    <property type="evidence" value="ECO:0007669"/>
    <property type="project" value="TreeGrafter"/>
</dbReference>
<dbReference type="InterPro" id="IPR036638">
    <property type="entry name" value="HLH_DNA-bd_sf"/>
</dbReference>
<sequence length="297" mass="34142">MALSTFSSNCWDYSFQLLQPDTTSFFNFQQTLQHDQFDFNIINNNSFDFPDTSYNIDPTLFQYSVDEELFYTDHTSSYINHLLPAYFSSPSHNMISLSPEIFPPLEDFESTHYPKRQRNHYDSNFTPNVFYGHVPEFLPEIPAPPLPEIQVPGSFSCGTEKEKKANGVSLSVQSIAARERRRKITEKTQELTKLIPGGHRMNTAEMLQAASKYVKFLQAQAHLLRLMASIQQERKESLNTEELQNLLASPIIQEKLYSEDKCLVPLEFVETLANDPKIQSKPIIFEGVDKLLQGRDD</sequence>